<dbReference type="GeneID" id="93022179"/>
<sequence length="35" mass="3545">MSKTILITGAASGFGKIAAFDLAKKGHKVIATAQV</sequence>
<gene>
    <name evidence="1" type="ORF">NCTC11432_00653</name>
</gene>
<dbReference type="STRING" id="525257.HMPREF0204_13824"/>
<dbReference type="Gene3D" id="3.40.50.720">
    <property type="entry name" value="NAD(P)-binding Rossmann-like Domain"/>
    <property type="match status" value="1"/>
</dbReference>
<dbReference type="Proteomes" id="UP000279227">
    <property type="component" value="Chromosome"/>
</dbReference>
<proteinExistence type="predicted"/>
<reference evidence="1 2" key="1">
    <citation type="submission" date="2018-12" db="EMBL/GenBank/DDBJ databases">
        <authorList>
            <consortium name="Pathogen Informatics"/>
        </authorList>
    </citation>
    <scope>NUCLEOTIDE SEQUENCE [LARGE SCALE GENOMIC DNA]</scope>
    <source>
        <strain evidence="1 2">NCTC11432</strain>
    </source>
</reference>
<name>A0A3S4PCG5_CHRGE</name>
<dbReference type="Pfam" id="PF00106">
    <property type="entry name" value="adh_short"/>
    <property type="match status" value="1"/>
</dbReference>
<organism evidence="1 2">
    <name type="scientific">Chryseobacterium gleum</name>
    <name type="common">Flavobacterium gleum</name>
    <dbReference type="NCBI Taxonomy" id="250"/>
    <lineage>
        <taxon>Bacteria</taxon>
        <taxon>Pseudomonadati</taxon>
        <taxon>Bacteroidota</taxon>
        <taxon>Flavobacteriia</taxon>
        <taxon>Flavobacteriales</taxon>
        <taxon>Weeksellaceae</taxon>
        <taxon>Chryseobacterium group</taxon>
        <taxon>Chryseobacterium</taxon>
    </lineage>
</organism>
<evidence type="ECO:0000313" key="1">
    <source>
        <dbReference type="EMBL" id="VEE05076.1"/>
    </source>
</evidence>
<dbReference type="KEGG" id="cgle:NCTC11432_00653"/>
<dbReference type="InterPro" id="IPR036291">
    <property type="entry name" value="NAD(P)-bd_dom_sf"/>
</dbReference>
<dbReference type="RefSeq" id="WP_376746447.1">
    <property type="nucleotide sequence ID" value="NZ_CP068486.1"/>
</dbReference>
<dbReference type="SUPFAM" id="SSF51735">
    <property type="entry name" value="NAD(P)-binding Rossmann-fold domains"/>
    <property type="match status" value="1"/>
</dbReference>
<protein>
    <submittedName>
        <fullName evidence="1">Short chain dehydrogenase</fullName>
    </submittedName>
</protein>
<dbReference type="AlphaFoldDB" id="A0A3S4PCG5"/>
<dbReference type="EMBL" id="LR134289">
    <property type="protein sequence ID" value="VEE05076.1"/>
    <property type="molecule type" value="Genomic_DNA"/>
</dbReference>
<dbReference type="InterPro" id="IPR002347">
    <property type="entry name" value="SDR_fam"/>
</dbReference>
<accession>A0A3S4PCG5</accession>
<evidence type="ECO:0000313" key="2">
    <source>
        <dbReference type="Proteomes" id="UP000279227"/>
    </source>
</evidence>